<keyword evidence="2" id="KW-1185">Reference proteome</keyword>
<evidence type="ECO:0000313" key="2">
    <source>
        <dbReference type="Proteomes" id="UP000823485"/>
    </source>
</evidence>
<gene>
    <name evidence="1" type="ORF">JOC94_000149</name>
</gene>
<dbReference type="Proteomes" id="UP000823485">
    <property type="component" value="Unassembled WGS sequence"/>
</dbReference>
<reference evidence="1 2" key="1">
    <citation type="submission" date="2021-01" db="EMBL/GenBank/DDBJ databases">
        <title>Genomic Encyclopedia of Type Strains, Phase IV (KMG-IV): sequencing the most valuable type-strain genomes for metagenomic binning, comparative biology and taxonomic classification.</title>
        <authorList>
            <person name="Goeker M."/>
        </authorList>
    </citation>
    <scope>NUCLEOTIDE SEQUENCE [LARGE SCALE GENOMIC DNA]</scope>
    <source>
        <strain evidence="1 2">DSM 105453</strain>
    </source>
</reference>
<accession>A0ABS2R0L7</accession>
<name>A0ABS2R0L7_9BACI</name>
<proteinExistence type="predicted"/>
<comment type="caution">
    <text evidence="1">The sequence shown here is derived from an EMBL/GenBank/DDBJ whole genome shotgun (WGS) entry which is preliminary data.</text>
</comment>
<protein>
    <submittedName>
        <fullName evidence="1">Uncharacterized protein</fullName>
    </submittedName>
</protein>
<dbReference type="EMBL" id="JAFBFH010000001">
    <property type="protein sequence ID" value="MBM7713183.1"/>
    <property type="molecule type" value="Genomic_DNA"/>
</dbReference>
<sequence>MRMLVAHSPVEYLTSAPKGTAIKSQRLQIIRE</sequence>
<evidence type="ECO:0000313" key="1">
    <source>
        <dbReference type="EMBL" id="MBM7713183.1"/>
    </source>
</evidence>
<organism evidence="1 2">
    <name type="scientific">Siminovitchia thermophila</name>
    <dbReference type="NCBI Taxonomy" id="1245522"/>
    <lineage>
        <taxon>Bacteria</taxon>
        <taxon>Bacillati</taxon>
        <taxon>Bacillota</taxon>
        <taxon>Bacilli</taxon>
        <taxon>Bacillales</taxon>
        <taxon>Bacillaceae</taxon>
        <taxon>Siminovitchia</taxon>
    </lineage>
</organism>